<dbReference type="FunFam" id="3.40.50.300:FF:000225">
    <property type="entry name" value="Thymidylate kinase"/>
    <property type="match status" value="1"/>
</dbReference>
<dbReference type="Proteomes" id="UP000295122">
    <property type="component" value="Unassembled WGS sequence"/>
</dbReference>
<dbReference type="RefSeq" id="WP_133769196.1">
    <property type="nucleotide sequence ID" value="NZ_SNZR01000011.1"/>
</dbReference>
<dbReference type="GO" id="GO:0004798">
    <property type="term" value="F:dTMP kinase activity"/>
    <property type="evidence" value="ECO:0007669"/>
    <property type="project" value="UniProtKB-UniRule"/>
</dbReference>
<dbReference type="InterPro" id="IPR027417">
    <property type="entry name" value="P-loop_NTPase"/>
</dbReference>
<feature type="binding site" evidence="12">
    <location>
        <begin position="20"/>
        <end position="27"/>
    </location>
    <ligand>
        <name>ATP</name>
        <dbReference type="ChEBI" id="CHEBI:30616"/>
    </ligand>
</feature>
<dbReference type="GO" id="GO:0006227">
    <property type="term" value="P:dUDP biosynthetic process"/>
    <property type="evidence" value="ECO:0007669"/>
    <property type="project" value="TreeGrafter"/>
</dbReference>
<evidence type="ECO:0000256" key="5">
    <source>
        <dbReference type="ARBA" id="ARBA00022727"/>
    </source>
</evidence>
<comment type="caution">
    <text evidence="14">The sequence shown here is derived from an EMBL/GenBank/DDBJ whole genome shotgun (WGS) entry which is preliminary data.</text>
</comment>
<dbReference type="GO" id="GO:0006233">
    <property type="term" value="P:dTDP biosynthetic process"/>
    <property type="evidence" value="ECO:0007669"/>
    <property type="project" value="InterPro"/>
</dbReference>
<dbReference type="InterPro" id="IPR039430">
    <property type="entry name" value="Thymidylate_kin-like_dom"/>
</dbReference>
<comment type="catalytic activity">
    <reaction evidence="10 12">
        <text>dTMP + ATP = dTDP + ADP</text>
        <dbReference type="Rhea" id="RHEA:13517"/>
        <dbReference type="ChEBI" id="CHEBI:30616"/>
        <dbReference type="ChEBI" id="CHEBI:58369"/>
        <dbReference type="ChEBI" id="CHEBI:63528"/>
        <dbReference type="ChEBI" id="CHEBI:456216"/>
        <dbReference type="EC" id="2.7.4.9"/>
    </reaction>
</comment>
<dbReference type="Pfam" id="PF02223">
    <property type="entry name" value="Thymidylate_kin"/>
    <property type="match status" value="1"/>
</dbReference>
<evidence type="ECO:0000256" key="6">
    <source>
        <dbReference type="ARBA" id="ARBA00022741"/>
    </source>
</evidence>
<evidence type="ECO:0000256" key="2">
    <source>
        <dbReference type="ARBA" id="ARBA00012980"/>
    </source>
</evidence>
<dbReference type="InterPro" id="IPR018094">
    <property type="entry name" value="Thymidylate_kinase"/>
</dbReference>
<evidence type="ECO:0000256" key="10">
    <source>
        <dbReference type="ARBA" id="ARBA00048743"/>
    </source>
</evidence>
<keyword evidence="5 12" id="KW-0545">Nucleotide biosynthesis</keyword>
<evidence type="ECO:0000259" key="13">
    <source>
        <dbReference type="Pfam" id="PF02223"/>
    </source>
</evidence>
<dbReference type="HAMAP" id="MF_00165">
    <property type="entry name" value="Thymidylate_kinase"/>
    <property type="match status" value="1"/>
</dbReference>
<sequence length="225" mass="23681">MSLAPPSPPPARGFFVTFEGGEGAGKSTQIDRLRNRLAATGREILVTREPGGSPRAEAIRSIILSGLAKSAGPLAESALFAAARADHVDRVIRPALERGAVVLCDRFTDSTRVYQGLAGGLEPGILDRLDEAATAGIRPDLTIVIDVPVALGSQRARLRRSGRGEGIDRFEGEDAPFHERVRQGFLDLAASAPGRCVVVDGSQAIDVVGDAIWAEVSVPRGRKGA</sequence>
<evidence type="ECO:0000313" key="15">
    <source>
        <dbReference type="Proteomes" id="UP000295122"/>
    </source>
</evidence>
<dbReference type="EC" id="2.7.4.9" evidence="2 12"/>
<evidence type="ECO:0000256" key="3">
    <source>
        <dbReference type="ARBA" id="ARBA00017144"/>
    </source>
</evidence>
<keyword evidence="4 12" id="KW-0808">Transferase</keyword>
<keyword evidence="7 12" id="KW-0418">Kinase</keyword>
<dbReference type="GO" id="GO:0005829">
    <property type="term" value="C:cytosol"/>
    <property type="evidence" value="ECO:0007669"/>
    <property type="project" value="TreeGrafter"/>
</dbReference>
<keyword evidence="15" id="KW-1185">Reference proteome</keyword>
<comment type="function">
    <text evidence="11 12">Phosphorylation of dTMP to form dTDP in both de novo and salvage pathways of dTTP synthesis.</text>
</comment>
<dbReference type="GO" id="GO:0005524">
    <property type="term" value="F:ATP binding"/>
    <property type="evidence" value="ECO:0007669"/>
    <property type="project" value="UniProtKB-UniRule"/>
</dbReference>
<reference evidence="14 15" key="1">
    <citation type="submission" date="2019-03" db="EMBL/GenBank/DDBJ databases">
        <title>Genomic Encyclopedia of Type Strains, Phase IV (KMG-IV): sequencing the most valuable type-strain genomes for metagenomic binning, comparative biology and taxonomic classification.</title>
        <authorList>
            <person name="Goeker M."/>
        </authorList>
    </citation>
    <scope>NUCLEOTIDE SEQUENCE [LARGE SCALE GENOMIC DNA]</scope>
    <source>
        <strain evidence="14 15">DSM 25903</strain>
    </source>
</reference>
<evidence type="ECO:0000256" key="12">
    <source>
        <dbReference type="HAMAP-Rule" id="MF_00165"/>
    </source>
</evidence>
<accession>A0A4R7CA89</accession>
<dbReference type="EMBL" id="SNZR01000011">
    <property type="protein sequence ID" value="TDR94285.1"/>
    <property type="molecule type" value="Genomic_DNA"/>
</dbReference>
<evidence type="ECO:0000256" key="7">
    <source>
        <dbReference type="ARBA" id="ARBA00022777"/>
    </source>
</evidence>
<gene>
    <name evidence="12" type="primary">tmk</name>
    <name evidence="14" type="ORF">EV668_1569</name>
</gene>
<dbReference type="AlphaFoldDB" id="A0A4R7CA89"/>
<dbReference type="PANTHER" id="PTHR10344:SF4">
    <property type="entry name" value="UMP-CMP KINASE 2, MITOCHONDRIAL"/>
    <property type="match status" value="1"/>
</dbReference>
<keyword evidence="6 12" id="KW-0547">Nucleotide-binding</keyword>
<keyword evidence="8 12" id="KW-0067">ATP-binding</keyword>
<proteinExistence type="inferred from homology"/>
<feature type="domain" description="Thymidylate kinase-like" evidence="13">
    <location>
        <begin position="18"/>
        <end position="212"/>
    </location>
</feature>
<evidence type="ECO:0000256" key="4">
    <source>
        <dbReference type="ARBA" id="ARBA00022679"/>
    </source>
</evidence>
<dbReference type="OrthoDB" id="9774907at2"/>
<evidence type="ECO:0000256" key="1">
    <source>
        <dbReference type="ARBA" id="ARBA00009776"/>
    </source>
</evidence>
<evidence type="ECO:0000313" key="14">
    <source>
        <dbReference type="EMBL" id="TDR94285.1"/>
    </source>
</evidence>
<dbReference type="SUPFAM" id="SSF52540">
    <property type="entry name" value="P-loop containing nucleoside triphosphate hydrolases"/>
    <property type="match status" value="1"/>
</dbReference>
<comment type="similarity">
    <text evidence="1 12">Belongs to the thymidylate kinase family.</text>
</comment>
<evidence type="ECO:0000256" key="11">
    <source>
        <dbReference type="ARBA" id="ARBA00057735"/>
    </source>
</evidence>
<dbReference type="Gene3D" id="3.40.50.300">
    <property type="entry name" value="P-loop containing nucleotide triphosphate hydrolases"/>
    <property type="match status" value="1"/>
</dbReference>
<evidence type="ECO:0000256" key="9">
    <source>
        <dbReference type="ARBA" id="ARBA00029962"/>
    </source>
</evidence>
<organism evidence="14 15">
    <name type="scientific">Enterovirga rhinocerotis</name>
    <dbReference type="NCBI Taxonomy" id="1339210"/>
    <lineage>
        <taxon>Bacteria</taxon>
        <taxon>Pseudomonadati</taxon>
        <taxon>Pseudomonadota</taxon>
        <taxon>Alphaproteobacteria</taxon>
        <taxon>Hyphomicrobiales</taxon>
        <taxon>Methylobacteriaceae</taxon>
        <taxon>Enterovirga</taxon>
    </lineage>
</organism>
<dbReference type="PROSITE" id="PS01331">
    <property type="entry name" value="THYMIDYLATE_KINASE"/>
    <property type="match status" value="1"/>
</dbReference>
<dbReference type="CDD" id="cd01672">
    <property type="entry name" value="TMPK"/>
    <property type="match status" value="1"/>
</dbReference>
<dbReference type="InterPro" id="IPR018095">
    <property type="entry name" value="Thymidylate_kin_CS"/>
</dbReference>
<evidence type="ECO:0000256" key="8">
    <source>
        <dbReference type="ARBA" id="ARBA00022840"/>
    </source>
</evidence>
<name>A0A4R7CA89_9HYPH</name>
<dbReference type="PANTHER" id="PTHR10344">
    <property type="entry name" value="THYMIDYLATE KINASE"/>
    <property type="match status" value="1"/>
</dbReference>
<dbReference type="GO" id="GO:0006235">
    <property type="term" value="P:dTTP biosynthetic process"/>
    <property type="evidence" value="ECO:0007669"/>
    <property type="project" value="UniProtKB-UniRule"/>
</dbReference>
<dbReference type="NCBIfam" id="TIGR00041">
    <property type="entry name" value="DTMP_kinase"/>
    <property type="match status" value="1"/>
</dbReference>
<protein>
    <recommendedName>
        <fullName evidence="3 12">Thymidylate kinase</fullName>
        <ecNumber evidence="2 12">2.7.4.9</ecNumber>
    </recommendedName>
    <alternativeName>
        <fullName evidence="9 12">dTMP kinase</fullName>
    </alternativeName>
</protein>